<evidence type="ECO:0000259" key="1">
    <source>
        <dbReference type="SMART" id="SM01040"/>
    </source>
</evidence>
<feature type="domain" description="Bro-N" evidence="1">
    <location>
        <begin position="14"/>
        <end position="114"/>
    </location>
</feature>
<organism evidence="2 3">
    <name type="scientific">Alistipes finegoldii</name>
    <dbReference type="NCBI Taxonomy" id="214856"/>
    <lineage>
        <taxon>Bacteria</taxon>
        <taxon>Pseudomonadati</taxon>
        <taxon>Bacteroidota</taxon>
        <taxon>Bacteroidia</taxon>
        <taxon>Bacteroidales</taxon>
        <taxon>Rikenellaceae</taxon>
        <taxon>Alistipes</taxon>
    </lineage>
</organism>
<accession>A0AA37KTI5</accession>
<dbReference type="SMART" id="SM01040">
    <property type="entry name" value="Bro-N"/>
    <property type="match status" value="1"/>
</dbReference>
<name>A0AA37KTI5_9BACT</name>
<evidence type="ECO:0000313" key="3">
    <source>
        <dbReference type="Proteomes" id="UP001055105"/>
    </source>
</evidence>
<protein>
    <submittedName>
        <fullName evidence="2">Phage antirepressor</fullName>
    </submittedName>
</protein>
<sequence>MTQKQAIQLFEERKVRTVWDDEAGKWYVSVIDVVGVLTDSPDPKRYWSVLKSRIKKESGNEHTTICSTLKMLAPDGKMRLTDVADTEQLFRLIQSIPSPKAEPFKLWLASLGRERLEEMDDPEIGIDRMLEYYHRKGYSENWINQRLKSIEVRKELTDEWERRGIKKGQEFATLTDIITLGWSGMTTRQYKQFKGLKTESLRDNMTNLELVLNMLAEATTTEISKERKPRTIAANRIVAAQGGRIAGNTRREIEAQTGKKIVSRLNAKQALAAKESEQIEGEKD</sequence>
<dbReference type="RefSeq" id="WP_244076702.1">
    <property type="nucleotide sequence ID" value="NZ_AP025581.1"/>
</dbReference>
<dbReference type="AlphaFoldDB" id="A0AA37KTI5"/>
<dbReference type="Proteomes" id="UP001055105">
    <property type="component" value="Unassembled WGS sequence"/>
</dbReference>
<proteinExistence type="predicted"/>
<reference evidence="2" key="1">
    <citation type="submission" date="2022-01" db="EMBL/GenBank/DDBJ databases">
        <title>Novel bile acid biosynthetic pathways are enriched in the microbiome of centenarians.</title>
        <authorList>
            <person name="Sato Y."/>
            <person name="Atarashi K."/>
            <person name="Plichta R.D."/>
            <person name="Arai Y."/>
            <person name="Sasajima S."/>
            <person name="Kearney M.S."/>
            <person name="Suda W."/>
            <person name="Takeshita K."/>
            <person name="Sasaki T."/>
            <person name="Okamoto S."/>
            <person name="Skelly N.A."/>
            <person name="Okamura Y."/>
            <person name="Vlamakis H."/>
            <person name="Li Y."/>
            <person name="Tanoue T."/>
            <person name="Takei H."/>
            <person name="Nittono H."/>
            <person name="Narushima S."/>
            <person name="Irie J."/>
            <person name="Itoh H."/>
            <person name="Moriya K."/>
            <person name="Sugiura Y."/>
            <person name="Suematsu M."/>
            <person name="Moritoki N."/>
            <person name="Shibata S."/>
            <person name="Littman R.D."/>
            <person name="Fischbach A.M."/>
            <person name="Uwamino Y."/>
            <person name="Inoue T."/>
            <person name="Honda A."/>
            <person name="Hattori M."/>
            <person name="Murai T."/>
            <person name="Xavier J.R."/>
            <person name="Hirose N."/>
            <person name="Honda K."/>
        </authorList>
    </citation>
    <scope>NUCLEOTIDE SEQUENCE</scope>
    <source>
        <strain evidence="2">CE91-St16</strain>
    </source>
</reference>
<gene>
    <name evidence="2" type="ORF">CE91St16_23470</name>
</gene>
<dbReference type="EMBL" id="BQOL01000001">
    <property type="protein sequence ID" value="GKI19439.1"/>
    <property type="molecule type" value="Genomic_DNA"/>
</dbReference>
<comment type="caution">
    <text evidence="2">The sequence shown here is derived from an EMBL/GenBank/DDBJ whole genome shotgun (WGS) entry which is preliminary data.</text>
</comment>
<evidence type="ECO:0000313" key="2">
    <source>
        <dbReference type="EMBL" id="GKI19439.1"/>
    </source>
</evidence>
<dbReference type="InterPro" id="IPR003497">
    <property type="entry name" value="BRO_N_domain"/>
</dbReference>
<dbReference type="Pfam" id="PF02498">
    <property type="entry name" value="Bro-N"/>
    <property type="match status" value="1"/>
</dbReference>